<evidence type="ECO:0000256" key="1">
    <source>
        <dbReference type="SAM" id="MobiDB-lite"/>
    </source>
</evidence>
<dbReference type="Proteomes" id="UP000233837">
    <property type="component" value="Unassembled WGS sequence"/>
</dbReference>
<feature type="region of interest" description="Disordered" evidence="1">
    <location>
        <begin position="52"/>
        <end position="74"/>
    </location>
</feature>
<gene>
    <name evidence="2" type="ORF">MA16_Dca021126</name>
</gene>
<keyword evidence="3" id="KW-1185">Reference proteome</keyword>
<feature type="compositionally biased region" description="Polar residues" evidence="1">
    <location>
        <begin position="1"/>
        <end position="10"/>
    </location>
</feature>
<feature type="compositionally biased region" description="Basic residues" evidence="1">
    <location>
        <begin position="63"/>
        <end position="74"/>
    </location>
</feature>
<reference evidence="2 3" key="2">
    <citation type="journal article" date="2017" name="Nature">
        <title>The Apostasia genome and the evolution of orchids.</title>
        <authorList>
            <person name="Zhang G.Q."/>
            <person name="Liu K.W."/>
            <person name="Li Z."/>
            <person name="Lohaus R."/>
            <person name="Hsiao Y.Y."/>
            <person name="Niu S.C."/>
            <person name="Wang J.Y."/>
            <person name="Lin Y.C."/>
            <person name="Xu Q."/>
            <person name="Chen L.J."/>
            <person name="Yoshida K."/>
            <person name="Fujiwara S."/>
            <person name="Wang Z.W."/>
            <person name="Zhang Y.Q."/>
            <person name="Mitsuda N."/>
            <person name="Wang M."/>
            <person name="Liu G.H."/>
            <person name="Pecoraro L."/>
            <person name="Huang H.X."/>
            <person name="Xiao X.J."/>
            <person name="Lin M."/>
            <person name="Wu X.Y."/>
            <person name="Wu W.L."/>
            <person name="Chen Y.Y."/>
            <person name="Chang S.B."/>
            <person name="Sakamoto S."/>
            <person name="Ohme-Takagi M."/>
            <person name="Yagi M."/>
            <person name="Zeng S.J."/>
            <person name="Shen C.Y."/>
            <person name="Yeh C.M."/>
            <person name="Luo Y.B."/>
            <person name="Tsai W.C."/>
            <person name="Van de Peer Y."/>
            <person name="Liu Z.J."/>
        </authorList>
    </citation>
    <scope>NUCLEOTIDE SEQUENCE [LARGE SCALE GENOMIC DNA]</scope>
    <source>
        <tissue evidence="2">The whole plant</tissue>
    </source>
</reference>
<reference evidence="2 3" key="1">
    <citation type="journal article" date="2016" name="Sci. Rep.">
        <title>The Dendrobium catenatum Lindl. genome sequence provides insights into polysaccharide synthase, floral development and adaptive evolution.</title>
        <authorList>
            <person name="Zhang G.Q."/>
            <person name="Xu Q."/>
            <person name="Bian C."/>
            <person name="Tsai W.C."/>
            <person name="Yeh C.M."/>
            <person name="Liu K.W."/>
            <person name="Yoshida K."/>
            <person name="Zhang L.S."/>
            <person name="Chang S.B."/>
            <person name="Chen F."/>
            <person name="Shi Y."/>
            <person name="Su Y.Y."/>
            <person name="Zhang Y.Q."/>
            <person name="Chen L.J."/>
            <person name="Yin Y."/>
            <person name="Lin M."/>
            <person name="Huang H."/>
            <person name="Deng H."/>
            <person name="Wang Z.W."/>
            <person name="Zhu S.L."/>
            <person name="Zhao X."/>
            <person name="Deng C."/>
            <person name="Niu S.C."/>
            <person name="Huang J."/>
            <person name="Wang M."/>
            <person name="Liu G.H."/>
            <person name="Yang H.J."/>
            <person name="Xiao X.J."/>
            <person name="Hsiao Y.Y."/>
            <person name="Wu W.L."/>
            <person name="Chen Y.Y."/>
            <person name="Mitsuda N."/>
            <person name="Ohme-Takagi M."/>
            <person name="Luo Y.B."/>
            <person name="Van de Peer Y."/>
            <person name="Liu Z.J."/>
        </authorList>
    </citation>
    <scope>NUCLEOTIDE SEQUENCE [LARGE SCALE GENOMIC DNA]</scope>
    <source>
        <tissue evidence="2">The whole plant</tissue>
    </source>
</reference>
<proteinExistence type="predicted"/>
<accession>A0A2I0VVH8</accession>
<feature type="compositionally biased region" description="Basic residues" evidence="1">
    <location>
        <begin position="273"/>
        <end position="284"/>
    </location>
</feature>
<feature type="region of interest" description="Disordered" evidence="1">
    <location>
        <begin position="1"/>
        <end position="40"/>
    </location>
</feature>
<protein>
    <submittedName>
        <fullName evidence="2">Uncharacterized protein</fullName>
    </submittedName>
</protein>
<feature type="compositionally biased region" description="Basic and acidic residues" evidence="1">
    <location>
        <begin position="28"/>
        <end position="40"/>
    </location>
</feature>
<feature type="compositionally biased region" description="Polar residues" evidence="1">
    <location>
        <begin position="211"/>
        <end position="231"/>
    </location>
</feature>
<sequence>MARAPQTSETRGGKEGSCCRLGLLPTESQREKSGEREREKEFIPVCEPKAFSKPSPHLSKSCSARKKTKKALRHSGSREATVDFRFWGNRSRRCDYRIKKVNSNNLKNQMDFESSASLLIQGSHLVGIRTLMIEEQFEASDDILSPEVVVDVNSGGILPDAEGMVGINSNVKPGVETLNKFDVLSELLDSNEAKDLDAKNENGMEEGEILESNTEPDFNGSDNGLIQQPEFSRNENKDLPVINPSMGGNQSSEKNSKLFKELRSLGSSNVIPHNRKVGSGRTKKVGGPYPITKQ</sequence>
<dbReference type="EMBL" id="KZ503199">
    <property type="protein sequence ID" value="PKU67413.1"/>
    <property type="molecule type" value="Genomic_DNA"/>
</dbReference>
<dbReference type="AlphaFoldDB" id="A0A2I0VVH8"/>
<feature type="compositionally biased region" description="Basic and acidic residues" evidence="1">
    <location>
        <begin position="254"/>
        <end position="263"/>
    </location>
</feature>
<feature type="region of interest" description="Disordered" evidence="1">
    <location>
        <begin position="211"/>
        <end position="294"/>
    </location>
</feature>
<name>A0A2I0VVH8_9ASPA</name>
<organism evidence="2 3">
    <name type="scientific">Dendrobium catenatum</name>
    <dbReference type="NCBI Taxonomy" id="906689"/>
    <lineage>
        <taxon>Eukaryota</taxon>
        <taxon>Viridiplantae</taxon>
        <taxon>Streptophyta</taxon>
        <taxon>Embryophyta</taxon>
        <taxon>Tracheophyta</taxon>
        <taxon>Spermatophyta</taxon>
        <taxon>Magnoliopsida</taxon>
        <taxon>Liliopsida</taxon>
        <taxon>Asparagales</taxon>
        <taxon>Orchidaceae</taxon>
        <taxon>Epidendroideae</taxon>
        <taxon>Malaxideae</taxon>
        <taxon>Dendrobiinae</taxon>
        <taxon>Dendrobium</taxon>
    </lineage>
</organism>
<evidence type="ECO:0000313" key="2">
    <source>
        <dbReference type="EMBL" id="PKU67413.1"/>
    </source>
</evidence>
<evidence type="ECO:0000313" key="3">
    <source>
        <dbReference type="Proteomes" id="UP000233837"/>
    </source>
</evidence>